<comment type="caution">
    <text evidence="11">The sequence shown here is derived from an EMBL/GenBank/DDBJ whole genome shotgun (WGS) entry which is preliminary data.</text>
</comment>
<evidence type="ECO:0000256" key="8">
    <source>
        <dbReference type="ARBA" id="ARBA00023014"/>
    </source>
</evidence>
<evidence type="ECO:0000256" key="2">
    <source>
        <dbReference type="ARBA" id="ARBA00008205"/>
    </source>
</evidence>
<dbReference type="PANTHER" id="PTHR42961:SF2">
    <property type="entry name" value="IRON-SULFUR PROTEIN NUBPL"/>
    <property type="match status" value="1"/>
</dbReference>
<dbReference type="FunFam" id="3.40.50.300:FF:000304">
    <property type="entry name" value="Iron-sulfur cluster carrier protein"/>
    <property type="match status" value="1"/>
</dbReference>
<dbReference type="OrthoDB" id="9809679at2"/>
<sequence>MSSAPAATIEQAVHEALATVNDPEIRRPITELGMVDSVVIDGTHAAVRILLTIAGCPLKDTLQSDITGAVTKVAGIETASVDFGTMTDAQRKQLQESLRGGGGGEPVIPFSQPGSRTRVFGVASGKGGVGKSSVTVNLAAAMAAKGLSVGVVDADIYGHSVPRMLGAADGRPTAVEDMMMPPQAHGVKVISIGMFTKGNAAVVWRGPMLHRALQQFLADVYWGELDVLLLDLPPGTGDIAISVAQLLPGAELLVVTTPQAAAAEVAERAGAIAMQTNQRLAGVVENMSWLETPDGDRMEIFGSGGGEQVSDALTKRVGAPVPLLGQIPLEPALREAGDSGTPLVLQQPDSPAARALIGVADRLAVRRDSLAGKPLGLSPKR</sequence>
<keyword evidence="7 9" id="KW-0408">Iron</keyword>
<dbReference type="AlphaFoldDB" id="A0A543AU62"/>
<keyword evidence="6 9" id="KW-0067">ATP-binding</keyword>
<dbReference type="Gene3D" id="3.40.50.300">
    <property type="entry name" value="P-loop containing nucleotide triphosphate hydrolases"/>
    <property type="match status" value="1"/>
</dbReference>
<evidence type="ECO:0000256" key="3">
    <source>
        <dbReference type="ARBA" id="ARBA00022723"/>
    </source>
</evidence>
<dbReference type="Pfam" id="PF01883">
    <property type="entry name" value="FeS_assembly_P"/>
    <property type="match status" value="1"/>
</dbReference>
<gene>
    <name evidence="11" type="ORF">FB566_1648</name>
</gene>
<protein>
    <recommendedName>
        <fullName evidence="9">Iron-sulfur cluster carrier protein</fullName>
    </recommendedName>
</protein>
<dbReference type="InterPro" id="IPR044304">
    <property type="entry name" value="NUBPL-like"/>
</dbReference>
<dbReference type="PROSITE" id="PS01215">
    <property type="entry name" value="MRP"/>
    <property type="match status" value="1"/>
</dbReference>
<dbReference type="SUPFAM" id="SSF52540">
    <property type="entry name" value="P-loop containing nucleoside triphosphate hydrolases"/>
    <property type="match status" value="1"/>
</dbReference>
<evidence type="ECO:0000313" key="12">
    <source>
        <dbReference type="Proteomes" id="UP000317043"/>
    </source>
</evidence>
<proteinExistence type="inferred from homology"/>
<dbReference type="InterPro" id="IPR034904">
    <property type="entry name" value="FSCA_dom_sf"/>
</dbReference>
<dbReference type="InterPro" id="IPR019591">
    <property type="entry name" value="Mrp/NBP35_ATP-bd"/>
</dbReference>
<dbReference type="HAMAP" id="MF_02040">
    <property type="entry name" value="Mrp_NBP35"/>
    <property type="match status" value="1"/>
</dbReference>
<dbReference type="InterPro" id="IPR000808">
    <property type="entry name" value="Mrp-like_CS"/>
</dbReference>
<dbReference type="GO" id="GO:0140663">
    <property type="term" value="F:ATP-dependent FeS chaperone activity"/>
    <property type="evidence" value="ECO:0007669"/>
    <property type="project" value="InterPro"/>
</dbReference>
<dbReference type="InterPro" id="IPR033756">
    <property type="entry name" value="YlxH/NBP35"/>
</dbReference>
<evidence type="ECO:0000313" key="11">
    <source>
        <dbReference type="EMBL" id="TQL76128.1"/>
    </source>
</evidence>
<keyword evidence="3 9" id="KW-0479">Metal-binding</keyword>
<dbReference type="InterPro" id="IPR027417">
    <property type="entry name" value="P-loop_NTPase"/>
</dbReference>
<dbReference type="InParanoid" id="A0A543AU62"/>
<evidence type="ECO:0000256" key="1">
    <source>
        <dbReference type="ARBA" id="ARBA00007352"/>
    </source>
</evidence>
<dbReference type="CDD" id="cd02037">
    <property type="entry name" value="Mrp_NBP35"/>
    <property type="match status" value="1"/>
</dbReference>
<evidence type="ECO:0000256" key="4">
    <source>
        <dbReference type="ARBA" id="ARBA00022741"/>
    </source>
</evidence>
<comment type="subunit">
    <text evidence="9">Homodimer.</text>
</comment>
<dbReference type="EMBL" id="VFOW01000001">
    <property type="protein sequence ID" value="TQL76128.1"/>
    <property type="molecule type" value="Genomic_DNA"/>
</dbReference>
<evidence type="ECO:0000256" key="5">
    <source>
        <dbReference type="ARBA" id="ARBA00022801"/>
    </source>
</evidence>
<evidence type="ECO:0000259" key="10">
    <source>
        <dbReference type="Pfam" id="PF01883"/>
    </source>
</evidence>
<feature type="binding site" evidence="9">
    <location>
        <begin position="125"/>
        <end position="132"/>
    </location>
    <ligand>
        <name>ATP</name>
        <dbReference type="ChEBI" id="CHEBI:30616"/>
    </ligand>
</feature>
<comment type="similarity">
    <text evidence="9">Belongs to the Mrp/NBP35 ATP-binding proteins family.</text>
</comment>
<comment type="similarity">
    <text evidence="1">In the N-terminal section; belongs to the MIP18 family.</text>
</comment>
<keyword evidence="4 9" id="KW-0547">Nucleotide-binding</keyword>
<keyword evidence="8 9" id="KW-0411">Iron-sulfur</keyword>
<dbReference type="Gene3D" id="3.30.300.130">
    <property type="entry name" value="Fe-S cluster assembly (FSCA)"/>
    <property type="match status" value="1"/>
</dbReference>
<feature type="domain" description="MIP18 family-like" evidence="10">
    <location>
        <begin position="10"/>
        <end position="81"/>
    </location>
</feature>
<dbReference type="FunCoup" id="A0A543AU62">
    <property type="interactions" value="346"/>
</dbReference>
<dbReference type="GO" id="GO:0016887">
    <property type="term" value="F:ATP hydrolysis activity"/>
    <property type="evidence" value="ECO:0007669"/>
    <property type="project" value="UniProtKB-UniRule"/>
</dbReference>
<reference evidence="11 12" key="1">
    <citation type="submission" date="2019-06" db="EMBL/GenBank/DDBJ databases">
        <title>Sequencing the genomes of 1000 actinobacteria strains.</title>
        <authorList>
            <person name="Klenk H.-P."/>
        </authorList>
    </citation>
    <scope>NUCLEOTIDE SEQUENCE [LARGE SCALE GENOMIC DNA]</scope>
    <source>
        <strain evidence="11 12">DSM 45928</strain>
    </source>
</reference>
<dbReference type="SUPFAM" id="SSF117916">
    <property type="entry name" value="Fe-S cluster assembly (FSCA) domain-like"/>
    <property type="match status" value="1"/>
</dbReference>
<comment type="function">
    <text evidence="9">Binds and transfers iron-sulfur (Fe-S) clusters to target apoproteins. Can hydrolyze ATP.</text>
</comment>
<comment type="similarity">
    <text evidence="2">In the C-terminal section; belongs to the Mrp/NBP35 ATP-binding proteins family.</text>
</comment>
<name>A0A543AU62_9ACTN</name>
<evidence type="ECO:0000256" key="6">
    <source>
        <dbReference type="ARBA" id="ARBA00022840"/>
    </source>
</evidence>
<dbReference type="GO" id="GO:0046872">
    <property type="term" value="F:metal ion binding"/>
    <property type="evidence" value="ECO:0007669"/>
    <property type="project" value="UniProtKB-KW"/>
</dbReference>
<evidence type="ECO:0000256" key="9">
    <source>
        <dbReference type="HAMAP-Rule" id="MF_02040"/>
    </source>
</evidence>
<dbReference type="Pfam" id="PF10609">
    <property type="entry name" value="ParA"/>
    <property type="match status" value="1"/>
</dbReference>
<keyword evidence="12" id="KW-1185">Reference proteome</keyword>
<dbReference type="RefSeq" id="WP_142037065.1">
    <property type="nucleotide sequence ID" value="NZ_JBHTGS010000001.1"/>
</dbReference>
<dbReference type="GO" id="GO:0016226">
    <property type="term" value="P:iron-sulfur cluster assembly"/>
    <property type="evidence" value="ECO:0007669"/>
    <property type="project" value="InterPro"/>
</dbReference>
<accession>A0A543AU62</accession>
<evidence type="ECO:0000256" key="7">
    <source>
        <dbReference type="ARBA" id="ARBA00023004"/>
    </source>
</evidence>
<dbReference type="GO" id="GO:0051539">
    <property type="term" value="F:4 iron, 4 sulfur cluster binding"/>
    <property type="evidence" value="ECO:0007669"/>
    <property type="project" value="TreeGrafter"/>
</dbReference>
<dbReference type="InterPro" id="IPR002744">
    <property type="entry name" value="MIP18-like"/>
</dbReference>
<organism evidence="11 12">
    <name type="scientific">Stackebrandtia endophytica</name>
    <dbReference type="NCBI Taxonomy" id="1496996"/>
    <lineage>
        <taxon>Bacteria</taxon>
        <taxon>Bacillati</taxon>
        <taxon>Actinomycetota</taxon>
        <taxon>Actinomycetes</taxon>
        <taxon>Glycomycetales</taxon>
        <taxon>Glycomycetaceae</taxon>
        <taxon>Stackebrandtia</taxon>
    </lineage>
</organism>
<keyword evidence="5 9" id="KW-0378">Hydrolase</keyword>
<dbReference type="GO" id="GO:0005524">
    <property type="term" value="F:ATP binding"/>
    <property type="evidence" value="ECO:0007669"/>
    <property type="project" value="UniProtKB-UniRule"/>
</dbReference>
<dbReference type="Proteomes" id="UP000317043">
    <property type="component" value="Unassembled WGS sequence"/>
</dbReference>
<dbReference type="PANTHER" id="PTHR42961">
    <property type="entry name" value="IRON-SULFUR PROTEIN NUBPL"/>
    <property type="match status" value="1"/>
</dbReference>